<dbReference type="Proteomes" id="UP000001950">
    <property type="component" value="Chromosome 1"/>
</dbReference>
<proteinExistence type="predicted"/>
<dbReference type="RefSeq" id="XP_954034.1">
    <property type="nucleotide sequence ID" value="XM_948941.1"/>
</dbReference>
<gene>
    <name evidence="1" type="ORF">TA06805</name>
</gene>
<dbReference type="OMA" id="MRRHKPK"/>
<evidence type="ECO:0000313" key="1">
    <source>
        <dbReference type="EMBL" id="CAI73357.1"/>
    </source>
</evidence>
<name>Q4UHT2_THEAN</name>
<keyword evidence="2" id="KW-1185">Reference proteome</keyword>
<protein>
    <submittedName>
        <fullName evidence="1">Uncharacterized protein</fullName>
    </submittedName>
</protein>
<dbReference type="OrthoDB" id="449128at2759"/>
<sequence>MRRHKPKIINEHSPILDEFNAENSQNIAESENNLGKMNDLMKINQDYNILNFDQMQNYNYDFHFIPEWFNTLPPSLSSTKGFVVDSLASLAHMGLMSLISTQAFQNSYCSVFSSETEKAVCLKNSIENINKIAQTGRQIMSLNFRVLAGGRMAKEALVSLNTLASDPQNVGMIKTLGSTIIMYLTLMRESVGDEFVYLLINKP</sequence>
<dbReference type="GeneID" id="3864014"/>
<reference evidence="1 2" key="1">
    <citation type="journal article" date="2005" name="Science">
        <title>Genome of the host-cell transforming parasite Theileria annulata compared with T. parva.</title>
        <authorList>
            <person name="Pain A."/>
            <person name="Renauld H."/>
            <person name="Berriman M."/>
            <person name="Murphy L."/>
            <person name="Yeats C.A."/>
            <person name="Weir W."/>
            <person name="Kerhornou A."/>
            <person name="Aslett M."/>
            <person name="Bishop R."/>
            <person name="Bouchier C."/>
            <person name="Cochet M."/>
            <person name="Coulson R.M.R."/>
            <person name="Cronin A."/>
            <person name="de Villiers E.P."/>
            <person name="Fraser A."/>
            <person name="Fosker N."/>
            <person name="Gardner M."/>
            <person name="Goble A."/>
            <person name="Griffiths-Jones S."/>
            <person name="Harris D.E."/>
            <person name="Katzer F."/>
            <person name="Larke N."/>
            <person name="Lord A."/>
            <person name="Maser P."/>
            <person name="McKellar S."/>
            <person name="Mooney P."/>
            <person name="Morton F."/>
            <person name="Nene V."/>
            <person name="O'Neil S."/>
            <person name="Price C."/>
            <person name="Quail M.A."/>
            <person name="Rabbinowitsch E."/>
            <person name="Rawlings N.D."/>
            <person name="Rutter S."/>
            <person name="Saunders D."/>
            <person name="Seeger K."/>
            <person name="Shah T."/>
            <person name="Squares R."/>
            <person name="Squares S."/>
            <person name="Tivey A."/>
            <person name="Walker A.R."/>
            <person name="Woodward J."/>
            <person name="Dobbelaere D.A.E."/>
            <person name="Langsley G."/>
            <person name="Rajandream M.A."/>
            <person name="McKeever D."/>
            <person name="Shiels B."/>
            <person name="Tait A."/>
            <person name="Barrell B.G."/>
            <person name="Hall N."/>
        </authorList>
    </citation>
    <scope>NUCLEOTIDE SEQUENCE [LARGE SCALE GENOMIC DNA]</scope>
    <source>
        <strain evidence="2">Ankara</strain>
    </source>
</reference>
<evidence type="ECO:0000313" key="2">
    <source>
        <dbReference type="Proteomes" id="UP000001950"/>
    </source>
</evidence>
<dbReference type="AlphaFoldDB" id="Q4UHT2"/>
<dbReference type="KEGG" id="tan:TA06805"/>
<dbReference type="eggNOG" id="ENOG502SGZ3">
    <property type="taxonomic scope" value="Eukaryota"/>
</dbReference>
<organism evidence="1 2">
    <name type="scientific">Theileria annulata</name>
    <dbReference type="NCBI Taxonomy" id="5874"/>
    <lineage>
        <taxon>Eukaryota</taxon>
        <taxon>Sar</taxon>
        <taxon>Alveolata</taxon>
        <taxon>Apicomplexa</taxon>
        <taxon>Aconoidasida</taxon>
        <taxon>Piroplasmida</taxon>
        <taxon>Theileriidae</taxon>
        <taxon>Theileria</taxon>
    </lineage>
</organism>
<dbReference type="VEuPathDB" id="PiroplasmaDB:TA06805"/>
<accession>Q4UHT2</accession>
<dbReference type="EMBL" id="CR940347">
    <property type="protein sequence ID" value="CAI73357.1"/>
    <property type="molecule type" value="Genomic_DNA"/>
</dbReference>
<dbReference type="InParanoid" id="Q4UHT2"/>